<proteinExistence type="predicted"/>
<gene>
    <name evidence="1" type="ORF">H0264_21965</name>
    <name evidence="2" type="ORF">H0264_23885</name>
</gene>
<dbReference type="AlphaFoldDB" id="A0A7D6ZE95"/>
<sequence length="114" mass="12871">MNGRDIVATGSWLYDNLIATPVFVVRLDHDFWYELGKEDGTLDADEEPLLDPTGHAYYVSFKALRDEAPFWPDSGPHHSVEEARKAAESRVPCPIIWQSSEPLLPPPDTRRSPP</sequence>
<name>A0A7D6ZE95_9NOCA</name>
<keyword evidence="3" id="KW-1185">Reference proteome</keyword>
<dbReference type="RefSeq" id="WP_181579275.1">
    <property type="nucleotide sequence ID" value="NZ_CP059399.1"/>
</dbReference>
<dbReference type="EMBL" id="CP059399">
    <property type="protein sequence ID" value="QLY28402.1"/>
    <property type="molecule type" value="Genomic_DNA"/>
</dbReference>
<reference evidence="1 3" key="1">
    <citation type="submission" date="2020-07" db="EMBL/GenBank/DDBJ databases">
        <authorList>
            <person name="Zhuang K."/>
            <person name="Ran Y."/>
        </authorList>
    </citation>
    <scope>NUCLEOTIDE SEQUENCE [LARGE SCALE GENOMIC DNA]</scope>
    <source>
        <strain evidence="1 3">WCH-YHL-001</strain>
    </source>
</reference>
<evidence type="ECO:0000313" key="2">
    <source>
        <dbReference type="EMBL" id="QLY28402.1"/>
    </source>
</evidence>
<protein>
    <submittedName>
        <fullName evidence="1">Uncharacterized protein</fullName>
    </submittedName>
</protein>
<dbReference type="KEGG" id="nhu:H0264_21965"/>
<organism evidence="1 3">
    <name type="scientific">Nocardia huaxiensis</name>
    <dbReference type="NCBI Taxonomy" id="2755382"/>
    <lineage>
        <taxon>Bacteria</taxon>
        <taxon>Bacillati</taxon>
        <taxon>Actinomycetota</taxon>
        <taxon>Actinomycetes</taxon>
        <taxon>Mycobacteriales</taxon>
        <taxon>Nocardiaceae</taxon>
        <taxon>Nocardia</taxon>
    </lineage>
</organism>
<dbReference type="Proteomes" id="UP000515512">
    <property type="component" value="Chromosome"/>
</dbReference>
<evidence type="ECO:0000313" key="1">
    <source>
        <dbReference type="EMBL" id="QLY28067.1"/>
    </source>
</evidence>
<evidence type="ECO:0000313" key="3">
    <source>
        <dbReference type="Proteomes" id="UP000515512"/>
    </source>
</evidence>
<accession>A0A7D6ZE95</accession>
<dbReference type="KEGG" id="nhu:H0264_23885"/>
<dbReference type="EMBL" id="CP059399">
    <property type="protein sequence ID" value="QLY28067.1"/>
    <property type="molecule type" value="Genomic_DNA"/>
</dbReference>